<dbReference type="GO" id="GO:0031390">
    <property type="term" value="C:Ctf18 RFC-like complex"/>
    <property type="evidence" value="ECO:0007669"/>
    <property type="project" value="InterPro"/>
</dbReference>
<organism evidence="4 5">
    <name type="scientific">Kwoniella newhampshirensis</name>
    <dbReference type="NCBI Taxonomy" id="1651941"/>
    <lineage>
        <taxon>Eukaryota</taxon>
        <taxon>Fungi</taxon>
        <taxon>Dikarya</taxon>
        <taxon>Basidiomycota</taxon>
        <taxon>Agaricomycotina</taxon>
        <taxon>Tremellomycetes</taxon>
        <taxon>Tremellales</taxon>
        <taxon>Cryptococcaceae</taxon>
        <taxon>Kwoniella</taxon>
    </lineage>
</organism>
<keyword evidence="2" id="KW-0235">DNA replication</keyword>
<evidence type="ECO:0000256" key="2">
    <source>
        <dbReference type="ARBA" id="ARBA00022705"/>
    </source>
</evidence>
<dbReference type="KEGG" id="kne:92180245"/>
<dbReference type="InterPro" id="IPR019128">
    <property type="entry name" value="Dcc1"/>
</dbReference>
<sequence length="423" mass="46816">MPIATTLPARNVTLRFPPSTSTDSRDLREDDGEDEVEETYQLLELPPEILKQVEGLKGDHDIFPLTIKGRPSDDATLCTPQTTFLLRTVGISNSLLVCRTPFSSFASSSSSAVTTTSGSASSSTLEVRDVCHQILECVPVAPNLERIRTVLRDSAWQGLGSNAVALGKRKRGDGKRKGKEGKRWTRAMLGSVVQASEGELERGLRERCVVEVDGRMLLLPPALLKELLTILLSLLTIHSTTSATTCPTAPIIESLEEDHDLPPPLTREVLNLFGVVEGEQWEADVKGIVREVGRGLLVALKGDKKRDDFLEEWKGEVGESWAEVVDLTLLEGEYLLNPAPPSAFNSASPVLTHFPSSSLSLQPAIRFADLFLTRPRWRPDEMAPFLKGLTRESDNKERDKLVAKFVRVVKEKEGVWWYPRRTA</sequence>
<keyword evidence="5" id="KW-1185">Reference proteome</keyword>
<name>A0AAW0Z062_9TREE</name>
<dbReference type="Pfam" id="PF09724">
    <property type="entry name" value="Dcc1"/>
    <property type="match status" value="1"/>
</dbReference>
<dbReference type="PANTHER" id="PTHR13395">
    <property type="entry name" value="SISTER CHROMATID COHESION PROTEIN DCC1-RELATED"/>
    <property type="match status" value="1"/>
</dbReference>
<evidence type="ECO:0008006" key="6">
    <source>
        <dbReference type="Google" id="ProtNLM"/>
    </source>
</evidence>
<dbReference type="GO" id="GO:0000775">
    <property type="term" value="C:chromosome, centromeric region"/>
    <property type="evidence" value="ECO:0007669"/>
    <property type="project" value="TreeGrafter"/>
</dbReference>
<gene>
    <name evidence="4" type="ORF">IAR55_002987</name>
</gene>
<reference evidence="4 5" key="1">
    <citation type="journal article" date="2024" name="bioRxiv">
        <title>Comparative genomics of Cryptococcus and Kwoniella reveals pathogenesis evolution and contrasting karyotype dynamics via intercentromeric recombination or chromosome fusion.</title>
        <authorList>
            <person name="Coelho M.A."/>
            <person name="David-Palma M."/>
            <person name="Shea T."/>
            <person name="Bowers K."/>
            <person name="McGinley-Smith S."/>
            <person name="Mohammad A.W."/>
            <person name="Gnirke A."/>
            <person name="Yurkov A.M."/>
            <person name="Nowrousian M."/>
            <person name="Sun S."/>
            <person name="Cuomo C.A."/>
            <person name="Heitman J."/>
        </authorList>
    </citation>
    <scope>NUCLEOTIDE SEQUENCE [LARGE SCALE GENOMIC DNA]</scope>
    <source>
        <strain evidence="4 5">CBS 13917</strain>
    </source>
</reference>
<evidence type="ECO:0000256" key="1">
    <source>
        <dbReference type="ARBA" id="ARBA00007017"/>
    </source>
</evidence>
<dbReference type="GO" id="GO:0034088">
    <property type="term" value="P:maintenance of mitotic sister chromatid cohesion"/>
    <property type="evidence" value="ECO:0007669"/>
    <property type="project" value="TreeGrafter"/>
</dbReference>
<accession>A0AAW0Z062</accession>
<feature type="region of interest" description="Disordered" evidence="3">
    <location>
        <begin position="13"/>
        <end position="33"/>
    </location>
</feature>
<dbReference type="GeneID" id="92180245"/>
<evidence type="ECO:0000256" key="3">
    <source>
        <dbReference type="SAM" id="MobiDB-lite"/>
    </source>
</evidence>
<dbReference type="EMBL" id="JBCAWK010000005">
    <property type="protein sequence ID" value="KAK8858758.1"/>
    <property type="molecule type" value="Genomic_DNA"/>
</dbReference>
<protein>
    <recommendedName>
        <fullName evidence="6">Sister chromatid cohesion protein DCC1</fullName>
    </recommendedName>
</protein>
<dbReference type="Proteomes" id="UP001388673">
    <property type="component" value="Unassembled WGS sequence"/>
</dbReference>
<dbReference type="GO" id="GO:0006260">
    <property type="term" value="P:DNA replication"/>
    <property type="evidence" value="ECO:0007669"/>
    <property type="project" value="UniProtKB-KW"/>
</dbReference>
<evidence type="ECO:0000313" key="4">
    <source>
        <dbReference type="EMBL" id="KAK8858758.1"/>
    </source>
</evidence>
<proteinExistence type="inferred from homology"/>
<dbReference type="RefSeq" id="XP_066803599.1">
    <property type="nucleotide sequence ID" value="XM_066946098.1"/>
</dbReference>
<evidence type="ECO:0000313" key="5">
    <source>
        <dbReference type="Proteomes" id="UP001388673"/>
    </source>
</evidence>
<comment type="similarity">
    <text evidence="1">Belongs to the DCC1 family.</text>
</comment>
<dbReference type="AlphaFoldDB" id="A0AAW0Z062"/>
<dbReference type="GO" id="GO:0000785">
    <property type="term" value="C:chromatin"/>
    <property type="evidence" value="ECO:0007669"/>
    <property type="project" value="TreeGrafter"/>
</dbReference>
<comment type="caution">
    <text evidence="4">The sequence shown here is derived from an EMBL/GenBank/DDBJ whole genome shotgun (WGS) entry which is preliminary data.</text>
</comment>
<dbReference type="PANTHER" id="PTHR13395:SF6">
    <property type="entry name" value="SISTER CHROMATID COHESION PROTEIN DCC1"/>
    <property type="match status" value="1"/>
</dbReference>